<dbReference type="EMBL" id="JBHSGN010000063">
    <property type="protein sequence ID" value="MFC4673749.1"/>
    <property type="molecule type" value="Genomic_DNA"/>
</dbReference>
<dbReference type="PANTHER" id="PTHR37835:SF1">
    <property type="entry name" value="ALPHA-CLOSTRIPAIN"/>
    <property type="match status" value="1"/>
</dbReference>
<proteinExistence type="predicted"/>
<name>A0ABV9KU89_9BACT</name>
<dbReference type="PROSITE" id="PS51257">
    <property type="entry name" value="PROKAR_LIPOPROTEIN"/>
    <property type="match status" value="1"/>
</dbReference>
<dbReference type="Proteomes" id="UP001596023">
    <property type="component" value="Unassembled WGS sequence"/>
</dbReference>
<dbReference type="PANTHER" id="PTHR37835">
    <property type="entry name" value="ALPHA-CLOSTRIPAIN"/>
    <property type="match status" value="1"/>
</dbReference>
<dbReference type="Pfam" id="PF03415">
    <property type="entry name" value="Peptidase_C11"/>
    <property type="match status" value="1"/>
</dbReference>
<comment type="caution">
    <text evidence="1">The sequence shown here is derived from an EMBL/GenBank/DDBJ whole genome shotgun (WGS) entry which is preliminary data.</text>
</comment>
<organism evidence="1 2">
    <name type="scientific">Dysgonomonas termitidis</name>
    <dbReference type="NCBI Taxonomy" id="1516126"/>
    <lineage>
        <taxon>Bacteria</taxon>
        <taxon>Pseudomonadati</taxon>
        <taxon>Bacteroidota</taxon>
        <taxon>Bacteroidia</taxon>
        <taxon>Bacteroidales</taxon>
        <taxon>Dysgonomonadaceae</taxon>
        <taxon>Dysgonomonas</taxon>
    </lineage>
</organism>
<dbReference type="RefSeq" id="WP_379995330.1">
    <property type="nucleotide sequence ID" value="NZ_JBHSGN010000063.1"/>
</dbReference>
<reference evidence="2" key="1">
    <citation type="journal article" date="2019" name="Int. J. Syst. Evol. Microbiol.">
        <title>The Global Catalogue of Microorganisms (GCM) 10K type strain sequencing project: providing services to taxonomists for standard genome sequencing and annotation.</title>
        <authorList>
            <consortium name="The Broad Institute Genomics Platform"/>
            <consortium name="The Broad Institute Genome Sequencing Center for Infectious Disease"/>
            <person name="Wu L."/>
            <person name="Ma J."/>
        </authorList>
    </citation>
    <scope>NUCLEOTIDE SEQUENCE [LARGE SCALE GENOMIC DNA]</scope>
    <source>
        <strain evidence="2">CCUG 66188</strain>
    </source>
</reference>
<dbReference type="Gene3D" id="3.40.50.11970">
    <property type="match status" value="1"/>
</dbReference>
<dbReference type="InterPro" id="IPR005077">
    <property type="entry name" value="Peptidase_C11"/>
</dbReference>
<accession>A0ABV9KU89</accession>
<sequence length="374" mass="42621">MTIGRKIFKTTIIILTAILSVSCIYDEDIPPVNRVILIYLGGDNSLSDEVYEKTEAIRQGWNKNIEGKLLIYSDPSDASPQLIEICTCREGNPIKEVIHTYEEENSADSKVFNRVIKEVKTMYPAPSYGLILFSHASGWLPQETLKSPKSVLMDNKQEMDLANFVNAIPDNSFDFIIFEACFMSGIEVAYELKDKTDYILASSAEIVSPGFTGIYKQSAISYLYESPVNLKGFAQSAFNYFNSQSGFLNSATLSIIKTSELDALANTVKKSYDINRTVDLNAIQHFDRYSYHLFFDFEDYFSSYLQTDIQKQELSKAINSCIIYKAATPAFMDGYNGFEIKKHSGLTTYIQQEQFPYLNTEYQKLRWYKKISEN</sequence>
<evidence type="ECO:0000313" key="1">
    <source>
        <dbReference type="EMBL" id="MFC4673749.1"/>
    </source>
</evidence>
<protein>
    <submittedName>
        <fullName evidence="1">Clostripain-related cysteine peptidase</fullName>
    </submittedName>
</protein>
<evidence type="ECO:0000313" key="2">
    <source>
        <dbReference type="Proteomes" id="UP001596023"/>
    </source>
</evidence>
<gene>
    <name evidence="1" type="ORF">ACFO6W_08610</name>
</gene>
<keyword evidence="2" id="KW-1185">Reference proteome</keyword>